<sequence>MKFNGISVLVASVVMAFGAFVAPSAVTASGTQSVKAAAVKAPARNEVSFAGVTVPVIKGNMSVTTAPKGNRAETWGGQTTLSTTDNESTHMIGHNNTSFGKIVKLKKGSAVTVHDVNGKTKVYHVTAVHDVTDSGYINHTKTSVYKQIVNPNQGEQVVLQTCLSETVNRLVWAR</sequence>
<accession>A0ABY7WV22</accession>
<dbReference type="EMBL" id="CP117884">
    <property type="protein sequence ID" value="WDF82822.1"/>
    <property type="molecule type" value="Genomic_DNA"/>
</dbReference>
<dbReference type="Proteomes" id="UP001220377">
    <property type="component" value="Chromosome"/>
</dbReference>
<dbReference type="Pfam" id="PF04203">
    <property type="entry name" value="Sortase"/>
    <property type="match status" value="1"/>
</dbReference>
<evidence type="ECO:0000313" key="4">
    <source>
        <dbReference type="Proteomes" id="UP001220377"/>
    </source>
</evidence>
<dbReference type="Gene3D" id="2.40.260.10">
    <property type="entry name" value="Sortase"/>
    <property type="match status" value="1"/>
</dbReference>
<dbReference type="InterPro" id="IPR023365">
    <property type="entry name" value="Sortase_dom-sf"/>
</dbReference>
<dbReference type="RefSeq" id="WP_274260540.1">
    <property type="nucleotide sequence ID" value="NZ_CP117884.1"/>
</dbReference>
<dbReference type="SUPFAM" id="SSF63817">
    <property type="entry name" value="Sortase"/>
    <property type="match status" value="1"/>
</dbReference>
<feature type="chain" id="PRO_5045740697" evidence="2">
    <location>
        <begin position="22"/>
        <end position="174"/>
    </location>
</feature>
<evidence type="ECO:0000256" key="2">
    <source>
        <dbReference type="SAM" id="SignalP"/>
    </source>
</evidence>
<dbReference type="InterPro" id="IPR005754">
    <property type="entry name" value="Sortase"/>
</dbReference>
<keyword evidence="4" id="KW-1185">Reference proteome</keyword>
<evidence type="ECO:0000313" key="3">
    <source>
        <dbReference type="EMBL" id="WDF82822.1"/>
    </source>
</evidence>
<feature type="signal peptide" evidence="2">
    <location>
        <begin position="1"/>
        <end position="21"/>
    </location>
</feature>
<organism evidence="3 4">
    <name type="scientific">Lacticaseibacillus pabuli</name>
    <dbReference type="NCBI Taxonomy" id="3025672"/>
    <lineage>
        <taxon>Bacteria</taxon>
        <taxon>Bacillati</taxon>
        <taxon>Bacillota</taxon>
        <taxon>Bacilli</taxon>
        <taxon>Lactobacillales</taxon>
        <taxon>Lactobacillaceae</taxon>
        <taxon>Lacticaseibacillus</taxon>
    </lineage>
</organism>
<name>A0ABY7WV22_9LACO</name>
<keyword evidence="2" id="KW-0732">Signal</keyword>
<proteinExistence type="predicted"/>
<evidence type="ECO:0000256" key="1">
    <source>
        <dbReference type="ARBA" id="ARBA00022801"/>
    </source>
</evidence>
<protein>
    <submittedName>
        <fullName evidence="3">Sortase</fullName>
    </submittedName>
</protein>
<gene>
    <name evidence="3" type="ORF">PQ472_00860</name>
</gene>
<reference evidence="3 4" key="1">
    <citation type="submission" date="2023-02" db="EMBL/GenBank/DDBJ databases">
        <title>Genome sequence of Lacticaseibacillus sp. KACC 23028.</title>
        <authorList>
            <person name="Kim S."/>
            <person name="Heo J."/>
            <person name="Kwon S.-W."/>
        </authorList>
    </citation>
    <scope>NUCLEOTIDE SEQUENCE [LARGE SCALE GENOMIC DNA]</scope>
    <source>
        <strain evidence="3 4">KACC 23028</strain>
    </source>
</reference>
<keyword evidence="1" id="KW-0378">Hydrolase</keyword>